<evidence type="ECO:0000256" key="1">
    <source>
        <dbReference type="SAM" id="SignalP"/>
    </source>
</evidence>
<dbReference type="Proteomes" id="UP000320653">
    <property type="component" value="Unassembled WGS sequence"/>
</dbReference>
<name>A0A561QNQ0_9HYPH</name>
<dbReference type="AlphaFoldDB" id="A0A561QNQ0"/>
<comment type="caution">
    <text evidence="2">The sequence shown here is derived from an EMBL/GenBank/DDBJ whole genome shotgun (WGS) entry which is preliminary data.</text>
</comment>
<proteinExistence type="predicted"/>
<reference evidence="2 3" key="1">
    <citation type="submission" date="2019-06" db="EMBL/GenBank/DDBJ databases">
        <title>Sorghum-associated microbial communities from plants grown in Nebraska, USA.</title>
        <authorList>
            <person name="Schachtman D."/>
        </authorList>
    </citation>
    <scope>NUCLEOTIDE SEQUENCE [LARGE SCALE GENOMIC DNA]</scope>
    <source>
        <strain evidence="2 3">1225</strain>
    </source>
</reference>
<keyword evidence="1" id="KW-0732">Signal</keyword>
<feature type="chain" id="PRO_5021925777" description="Beta-barrel porin 2" evidence="1">
    <location>
        <begin position="23"/>
        <end position="389"/>
    </location>
</feature>
<sequence>MPRLVPFLLSACLCAPAIPLAAAELNFDYDLRAGHSSNLFEDTNKLSGSFVEAEGKLRGTIDIDGSDFTYALWHREKRLSRYHFGNENATGVNLGYKTKLGDNVTLTLEGAASRTTDGDVLVAVPGTVVGYRSTDLNYALAGSLAAEFWGGKNTLTATVNQLDRGKAKFTTNLLLPSKIEADVASMDLTATHIRPALSGEVGFTVAYRSSYVPTLEQTKLSRFPASVLRGSIAYGRQLAPNLTLIAEFGATAIDGDELGSNVRRVRPYLHTALEWKATDRLGLAAGYDRDFGITDIDDPLGEYIGTWKLAAGLKLTDSLNAKLAYEIASSEWMYYLYNTETRRLVGTVSWQFAKNHRLELEYRHIDRNEKNDQENFTSQQYLARVAGSF</sequence>
<evidence type="ECO:0000313" key="3">
    <source>
        <dbReference type="Proteomes" id="UP000320653"/>
    </source>
</evidence>
<dbReference type="OrthoDB" id="8416943at2"/>
<dbReference type="EMBL" id="VIWP01000005">
    <property type="protein sequence ID" value="TWF52003.1"/>
    <property type="molecule type" value="Genomic_DNA"/>
</dbReference>
<dbReference type="RefSeq" id="WP_145639527.1">
    <property type="nucleotide sequence ID" value="NZ_VIWP01000005.1"/>
</dbReference>
<gene>
    <name evidence="2" type="ORF">FHW37_105101</name>
</gene>
<keyword evidence="3" id="KW-1185">Reference proteome</keyword>
<protein>
    <recommendedName>
        <fullName evidence="4">Beta-barrel porin 2</fullName>
    </recommendedName>
</protein>
<evidence type="ECO:0008006" key="4">
    <source>
        <dbReference type="Google" id="ProtNLM"/>
    </source>
</evidence>
<accession>A0A561QNQ0</accession>
<organism evidence="2 3">
    <name type="scientific">Neorhizobium alkalisoli</name>
    <dbReference type="NCBI Taxonomy" id="528178"/>
    <lineage>
        <taxon>Bacteria</taxon>
        <taxon>Pseudomonadati</taxon>
        <taxon>Pseudomonadota</taxon>
        <taxon>Alphaproteobacteria</taxon>
        <taxon>Hyphomicrobiales</taxon>
        <taxon>Rhizobiaceae</taxon>
        <taxon>Rhizobium/Agrobacterium group</taxon>
        <taxon>Neorhizobium</taxon>
    </lineage>
</organism>
<evidence type="ECO:0000313" key="2">
    <source>
        <dbReference type="EMBL" id="TWF52003.1"/>
    </source>
</evidence>
<feature type="signal peptide" evidence="1">
    <location>
        <begin position="1"/>
        <end position="22"/>
    </location>
</feature>